<dbReference type="PROSITE" id="PS50005">
    <property type="entry name" value="TPR"/>
    <property type="match status" value="4"/>
</dbReference>
<feature type="transmembrane region" description="Helical" evidence="4">
    <location>
        <begin position="107"/>
        <end position="124"/>
    </location>
</feature>
<dbReference type="SMART" id="SM00028">
    <property type="entry name" value="TPR"/>
    <property type="match status" value="4"/>
</dbReference>
<protein>
    <submittedName>
        <fullName evidence="5">Uncharacterized protein</fullName>
    </submittedName>
</protein>
<dbReference type="InterPro" id="IPR019734">
    <property type="entry name" value="TPR_rpt"/>
</dbReference>
<evidence type="ECO:0000256" key="1">
    <source>
        <dbReference type="ARBA" id="ARBA00022737"/>
    </source>
</evidence>
<dbReference type="Gene3D" id="1.25.40.10">
    <property type="entry name" value="Tetratricopeptide repeat domain"/>
    <property type="match status" value="1"/>
</dbReference>
<feature type="repeat" description="TPR" evidence="3">
    <location>
        <begin position="494"/>
        <end position="527"/>
    </location>
</feature>
<feature type="transmembrane region" description="Helical" evidence="4">
    <location>
        <begin position="347"/>
        <end position="364"/>
    </location>
</feature>
<dbReference type="Pfam" id="PF13424">
    <property type="entry name" value="TPR_12"/>
    <property type="match status" value="1"/>
</dbReference>
<feature type="transmembrane region" description="Helical" evidence="4">
    <location>
        <begin position="322"/>
        <end position="340"/>
    </location>
</feature>
<accession>A0A2H0LR93</accession>
<reference evidence="5 6" key="1">
    <citation type="submission" date="2017-09" db="EMBL/GenBank/DDBJ databases">
        <title>Depth-based differentiation of microbial function through sediment-hosted aquifers and enrichment of novel symbionts in the deep terrestrial subsurface.</title>
        <authorList>
            <person name="Probst A.J."/>
            <person name="Ladd B."/>
            <person name="Jarett J.K."/>
            <person name="Geller-Mcgrath D.E."/>
            <person name="Sieber C.M."/>
            <person name="Emerson J.B."/>
            <person name="Anantharaman K."/>
            <person name="Thomas B.C."/>
            <person name="Malmstrom R."/>
            <person name="Stieglmeier M."/>
            <person name="Klingl A."/>
            <person name="Woyke T."/>
            <person name="Ryan C.M."/>
            <person name="Banfield J.F."/>
        </authorList>
    </citation>
    <scope>NUCLEOTIDE SEQUENCE [LARGE SCALE GENOMIC DNA]</scope>
    <source>
        <strain evidence="5">CG11_big_fil_rev_8_21_14_0_20_45_26</strain>
    </source>
</reference>
<feature type="transmembrane region" description="Helical" evidence="4">
    <location>
        <begin position="20"/>
        <end position="39"/>
    </location>
</feature>
<evidence type="ECO:0000313" key="5">
    <source>
        <dbReference type="EMBL" id="PIQ86960.1"/>
    </source>
</evidence>
<dbReference type="PROSITE" id="PS50293">
    <property type="entry name" value="TPR_REGION"/>
    <property type="match status" value="4"/>
</dbReference>
<feature type="transmembrane region" description="Helical" evidence="4">
    <location>
        <begin position="183"/>
        <end position="212"/>
    </location>
</feature>
<feature type="transmembrane region" description="Helical" evidence="4">
    <location>
        <begin position="384"/>
        <end position="402"/>
    </location>
</feature>
<feature type="repeat" description="TPR" evidence="3">
    <location>
        <begin position="460"/>
        <end position="493"/>
    </location>
</feature>
<keyword evidence="4" id="KW-1133">Transmembrane helix</keyword>
<evidence type="ECO:0000256" key="3">
    <source>
        <dbReference type="PROSITE-ProRule" id="PRU00339"/>
    </source>
</evidence>
<dbReference type="SUPFAM" id="SSF48452">
    <property type="entry name" value="TPR-like"/>
    <property type="match status" value="1"/>
</dbReference>
<evidence type="ECO:0000313" key="6">
    <source>
        <dbReference type="Proteomes" id="UP000230859"/>
    </source>
</evidence>
<dbReference type="InterPro" id="IPR052346">
    <property type="entry name" value="O-mannosyl-transferase_TMTC"/>
</dbReference>
<evidence type="ECO:0000256" key="2">
    <source>
        <dbReference type="ARBA" id="ARBA00022803"/>
    </source>
</evidence>
<dbReference type="Proteomes" id="UP000230859">
    <property type="component" value="Unassembled WGS sequence"/>
</dbReference>
<dbReference type="PANTHER" id="PTHR44227:SF3">
    <property type="entry name" value="PROTEIN O-MANNOSYL-TRANSFERASE TMTC4"/>
    <property type="match status" value="1"/>
</dbReference>
<evidence type="ECO:0000256" key="4">
    <source>
        <dbReference type="SAM" id="Phobius"/>
    </source>
</evidence>
<comment type="caution">
    <text evidence="5">The sequence shown here is derived from an EMBL/GenBank/DDBJ whole genome shotgun (WGS) entry which is preliminary data.</text>
</comment>
<keyword evidence="1" id="KW-0677">Repeat</keyword>
<keyword evidence="4" id="KW-0812">Transmembrane</keyword>
<feature type="transmembrane region" description="Helical" evidence="4">
    <location>
        <begin position="297"/>
        <end position="316"/>
    </location>
</feature>
<dbReference type="InterPro" id="IPR011990">
    <property type="entry name" value="TPR-like_helical_dom_sf"/>
</dbReference>
<sequence length="619" mass="71252">MTRMSPRFSLSQDHKKLGPFISFFLMALVLLVFFQVRTFEFINYDDQTYVADNPHITDGLTPQGVAWAFKADLVSDSPNADYWQPLTFISRMMDISLFDHRPSGHHLMNVWFHLFNTLILFVWLRRSTGSIWASGLCAALFAVHPLQVEPVAWVTARKDLLSTCFALLALWQYDGYVQHRRKAAYVLVFVLFLLGIFAKPMVMTLPILFLLCDFWPYKRFKQATARNLIVEKAPFLILSIFSLLVTLRTQSFVYQLDSWLVMMKRIPAAYVWYLFKFFLPFNLALRNGQLFYEPLMWQWLLAAGFLAGLLTAAIRYHKQAPYVLFGVLWFLVTLSLVTFMRGFSDRFMYLPMIGLITACVWLAHDLINCLSLSAKGGSVLRRTSVQATVVSLVIIFLSFLSYRQTRYWKNSITLFEHAIEVTQHNYIANINLGSALVVDEWRQEAKQPKPDVQETATHDPVFLNQLGYAWDERGDYEKAIRYYRQAVAVNPDYVFPYNNLGVTLGKQEKYQEAIQQFQKALALNPQYIAARYNLAKAYAIEGKMEDAKAAYEKVLSIDPEHVDALTNLGHIFTSESQYAQAISYYERALRISPRHGKARYGLGVAESQLAHLTHSGFAE</sequence>
<proteinExistence type="predicted"/>
<gene>
    <name evidence="5" type="ORF">COV74_02745</name>
</gene>
<dbReference type="PANTHER" id="PTHR44227">
    <property type="match status" value="1"/>
</dbReference>
<keyword evidence="2 3" id="KW-0802">TPR repeat</keyword>
<feature type="repeat" description="TPR" evidence="3">
    <location>
        <begin position="562"/>
        <end position="595"/>
    </location>
</feature>
<feature type="transmembrane region" description="Helical" evidence="4">
    <location>
        <begin position="233"/>
        <end position="254"/>
    </location>
</feature>
<dbReference type="AlphaFoldDB" id="A0A2H0LR93"/>
<dbReference type="Pfam" id="PF00515">
    <property type="entry name" value="TPR_1"/>
    <property type="match status" value="2"/>
</dbReference>
<keyword evidence="4" id="KW-0472">Membrane</keyword>
<dbReference type="EMBL" id="PCVY01000023">
    <property type="protein sequence ID" value="PIQ86960.1"/>
    <property type="molecule type" value="Genomic_DNA"/>
</dbReference>
<name>A0A2H0LR93_9BACT</name>
<organism evidence="5 6">
    <name type="scientific">Candidatus Abzuiibacterium crystallinum</name>
    <dbReference type="NCBI Taxonomy" id="1974748"/>
    <lineage>
        <taxon>Bacteria</taxon>
        <taxon>Pseudomonadati</taxon>
        <taxon>Candidatus Omnitrophota</taxon>
        <taxon>Candidatus Abzuiibacterium</taxon>
    </lineage>
</organism>
<feature type="transmembrane region" description="Helical" evidence="4">
    <location>
        <begin position="266"/>
        <end position="285"/>
    </location>
</feature>
<feature type="repeat" description="TPR" evidence="3">
    <location>
        <begin position="528"/>
        <end position="561"/>
    </location>
</feature>